<dbReference type="PANTHER" id="PTHR19143">
    <property type="entry name" value="FIBRINOGEN/TENASCIN/ANGIOPOEITIN"/>
    <property type="match status" value="1"/>
</dbReference>
<dbReference type="Gene3D" id="3.90.215.10">
    <property type="entry name" value="Gamma Fibrinogen, chain A, domain 1"/>
    <property type="match status" value="1"/>
</dbReference>
<accession>A0ABD1DZ84</accession>
<reference evidence="4 5" key="1">
    <citation type="submission" date="2024-05" db="EMBL/GenBank/DDBJ databases">
        <title>Culex pipiens pipiens assembly and annotation.</title>
        <authorList>
            <person name="Alout H."/>
            <person name="Durand T."/>
        </authorList>
    </citation>
    <scope>NUCLEOTIDE SEQUENCE [LARGE SCALE GENOMIC DNA]</scope>
    <source>
        <strain evidence="4">HA-2024</strain>
        <tissue evidence="4">Whole body</tissue>
    </source>
</reference>
<evidence type="ECO:0000256" key="2">
    <source>
        <dbReference type="SAM" id="SignalP"/>
    </source>
</evidence>
<dbReference type="PROSITE" id="PS51406">
    <property type="entry name" value="FIBRINOGEN_C_2"/>
    <property type="match status" value="1"/>
</dbReference>
<dbReference type="InterPro" id="IPR014716">
    <property type="entry name" value="Fibrinogen_a/b/g_C_1"/>
</dbReference>
<dbReference type="EMBL" id="JBEHCU010000026">
    <property type="protein sequence ID" value="KAL1404773.1"/>
    <property type="molecule type" value="Genomic_DNA"/>
</dbReference>
<keyword evidence="5" id="KW-1185">Reference proteome</keyword>
<evidence type="ECO:0000313" key="4">
    <source>
        <dbReference type="EMBL" id="KAL1404773.1"/>
    </source>
</evidence>
<comment type="caution">
    <text evidence="4">The sequence shown here is derived from an EMBL/GenBank/DDBJ whole genome shotgun (WGS) entry which is preliminary data.</text>
</comment>
<gene>
    <name evidence="4" type="ORF">pipiens_005230</name>
</gene>
<dbReference type="Pfam" id="PF00147">
    <property type="entry name" value="Fibrinogen_C"/>
    <property type="match status" value="1"/>
</dbReference>
<dbReference type="InterPro" id="IPR036056">
    <property type="entry name" value="Fibrinogen-like_C"/>
</dbReference>
<dbReference type="InterPro" id="IPR002181">
    <property type="entry name" value="Fibrinogen_a/b/g_C_dom"/>
</dbReference>
<keyword evidence="2" id="KW-0732">Signal</keyword>
<feature type="domain" description="Fibrinogen C-terminal" evidence="3">
    <location>
        <begin position="45"/>
        <end position="271"/>
    </location>
</feature>
<evidence type="ECO:0000259" key="3">
    <source>
        <dbReference type="PROSITE" id="PS51406"/>
    </source>
</evidence>
<feature type="signal peptide" evidence="2">
    <location>
        <begin position="1"/>
        <end position="21"/>
    </location>
</feature>
<dbReference type="PROSITE" id="PS00514">
    <property type="entry name" value="FIBRINOGEN_C_1"/>
    <property type="match status" value="1"/>
</dbReference>
<dbReference type="InterPro" id="IPR020837">
    <property type="entry name" value="Fibrinogen_CS"/>
</dbReference>
<dbReference type="AlphaFoldDB" id="A0ABD1DZ84"/>
<proteinExistence type="predicted"/>
<keyword evidence="1" id="KW-1015">Disulfide bond</keyword>
<feature type="chain" id="PRO_5044845658" description="Fibrinogen C-terminal domain-containing protein" evidence="2">
    <location>
        <begin position="22"/>
        <end position="286"/>
    </location>
</feature>
<protein>
    <recommendedName>
        <fullName evidence="3">Fibrinogen C-terminal domain-containing protein</fullName>
    </recommendedName>
</protein>
<dbReference type="InterPro" id="IPR050373">
    <property type="entry name" value="Fibrinogen_C-term_domain"/>
</dbReference>
<evidence type="ECO:0000313" key="5">
    <source>
        <dbReference type="Proteomes" id="UP001562425"/>
    </source>
</evidence>
<organism evidence="4 5">
    <name type="scientific">Culex pipiens pipiens</name>
    <name type="common">Northern house mosquito</name>
    <dbReference type="NCBI Taxonomy" id="38569"/>
    <lineage>
        <taxon>Eukaryota</taxon>
        <taxon>Metazoa</taxon>
        <taxon>Ecdysozoa</taxon>
        <taxon>Arthropoda</taxon>
        <taxon>Hexapoda</taxon>
        <taxon>Insecta</taxon>
        <taxon>Pterygota</taxon>
        <taxon>Neoptera</taxon>
        <taxon>Endopterygota</taxon>
        <taxon>Diptera</taxon>
        <taxon>Nematocera</taxon>
        <taxon>Culicoidea</taxon>
        <taxon>Culicidae</taxon>
        <taxon>Culicinae</taxon>
        <taxon>Culicini</taxon>
        <taxon>Culex</taxon>
        <taxon>Culex</taxon>
    </lineage>
</organism>
<dbReference type="Proteomes" id="UP001562425">
    <property type="component" value="Unassembled WGS sequence"/>
</dbReference>
<dbReference type="PANTHER" id="PTHR19143:SF327">
    <property type="entry name" value="FI21813P1-RELATED"/>
    <property type="match status" value="1"/>
</dbReference>
<evidence type="ECO:0000256" key="1">
    <source>
        <dbReference type="ARBA" id="ARBA00023157"/>
    </source>
</evidence>
<sequence>MQLSVLCGLFLMGTLAQSASAGEAAPDCLNISERLAILEERTKLLTQPPVIDSCSGAPTTGTYQLRLPLSTVSVPVVCETNSSAFSNFESDTAGGGWLVFQQRLDGSVNFGRSGSEYRGGFGTVDPRSEFWLGLEVLHQLTKNAHYELVIELRDENGHYGYARYSQFVVAGEADRYKLTTLGSYTGTIGSQLVISRNEPFYARDDVNSGDGSASCGWNHGGGWWYYECRHSMLNGPFKRNDSTRKGIFWKEFADAATYSRMMIRRKVPSRGSNRDDSLNKDSSYYW</sequence>
<name>A0ABD1DZ84_CULPP</name>
<dbReference type="SUPFAM" id="SSF56496">
    <property type="entry name" value="Fibrinogen C-terminal domain-like"/>
    <property type="match status" value="1"/>
</dbReference>
<dbReference type="SMART" id="SM00186">
    <property type="entry name" value="FBG"/>
    <property type="match status" value="1"/>
</dbReference>